<accession>A0A3N4I576</accession>
<protein>
    <submittedName>
        <fullName evidence="1">Uncharacterized protein</fullName>
    </submittedName>
</protein>
<dbReference type="AlphaFoldDB" id="A0A3N4I576"/>
<organism evidence="1 2">
    <name type="scientific">Ascobolus immersus RN42</name>
    <dbReference type="NCBI Taxonomy" id="1160509"/>
    <lineage>
        <taxon>Eukaryota</taxon>
        <taxon>Fungi</taxon>
        <taxon>Dikarya</taxon>
        <taxon>Ascomycota</taxon>
        <taxon>Pezizomycotina</taxon>
        <taxon>Pezizomycetes</taxon>
        <taxon>Pezizales</taxon>
        <taxon>Ascobolaceae</taxon>
        <taxon>Ascobolus</taxon>
    </lineage>
</organism>
<proteinExistence type="predicted"/>
<gene>
    <name evidence="1" type="ORF">BJ508DRAFT_364708</name>
</gene>
<evidence type="ECO:0000313" key="1">
    <source>
        <dbReference type="EMBL" id="RPA76994.1"/>
    </source>
</evidence>
<dbReference type="EMBL" id="ML119733">
    <property type="protein sequence ID" value="RPA76994.1"/>
    <property type="molecule type" value="Genomic_DNA"/>
</dbReference>
<keyword evidence="2" id="KW-1185">Reference proteome</keyword>
<name>A0A3N4I576_ASCIM</name>
<evidence type="ECO:0000313" key="2">
    <source>
        <dbReference type="Proteomes" id="UP000275078"/>
    </source>
</evidence>
<sequence length="259" mass="30645">MPKAPKAPAPPRWEGLTHPEIHLTLTTSYLPMLRTRLLLDYSDHLNSQSTLHHQHLDTDSISTAFPWTKALAALDTERKQTLLAKQGRLYIPPKQQSKKGTAKQQTLPIPIWKDLLDRAATAQESGTTQPEILEMEIRKYLNRLARRKEWSLDWLIEQGWWEELAVQLMWDHELIAVAFEDEDERCDMMEALKVVRVLYFKGVSLESWTWERLGWYWKTSRERWPVCEWELSSFAKTLKVKARGKDGWDWWVRRGRRKV</sequence>
<reference evidence="1 2" key="1">
    <citation type="journal article" date="2018" name="Nat. Ecol. Evol.">
        <title>Pezizomycetes genomes reveal the molecular basis of ectomycorrhizal truffle lifestyle.</title>
        <authorList>
            <person name="Murat C."/>
            <person name="Payen T."/>
            <person name="Noel B."/>
            <person name="Kuo A."/>
            <person name="Morin E."/>
            <person name="Chen J."/>
            <person name="Kohler A."/>
            <person name="Krizsan K."/>
            <person name="Balestrini R."/>
            <person name="Da Silva C."/>
            <person name="Montanini B."/>
            <person name="Hainaut M."/>
            <person name="Levati E."/>
            <person name="Barry K.W."/>
            <person name="Belfiori B."/>
            <person name="Cichocki N."/>
            <person name="Clum A."/>
            <person name="Dockter R.B."/>
            <person name="Fauchery L."/>
            <person name="Guy J."/>
            <person name="Iotti M."/>
            <person name="Le Tacon F."/>
            <person name="Lindquist E.A."/>
            <person name="Lipzen A."/>
            <person name="Malagnac F."/>
            <person name="Mello A."/>
            <person name="Molinier V."/>
            <person name="Miyauchi S."/>
            <person name="Poulain J."/>
            <person name="Riccioni C."/>
            <person name="Rubini A."/>
            <person name="Sitrit Y."/>
            <person name="Splivallo R."/>
            <person name="Traeger S."/>
            <person name="Wang M."/>
            <person name="Zifcakova L."/>
            <person name="Wipf D."/>
            <person name="Zambonelli A."/>
            <person name="Paolocci F."/>
            <person name="Nowrousian M."/>
            <person name="Ottonello S."/>
            <person name="Baldrian P."/>
            <person name="Spatafora J.W."/>
            <person name="Henrissat B."/>
            <person name="Nagy L.G."/>
            <person name="Aury J.M."/>
            <person name="Wincker P."/>
            <person name="Grigoriev I.V."/>
            <person name="Bonfante P."/>
            <person name="Martin F.M."/>
        </authorList>
    </citation>
    <scope>NUCLEOTIDE SEQUENCE [LARGE SCALE GENOMIC DNA]</scope>
    <source>
        <strain evidence="1 2">RN42</strain>
    </source>
</reference>
<dbReference type="Proteomes" id="UP000275078">
    <property type="component" value="Unassembled WGS sequence"/>
</dbReference>